<evidence type="ECO:0000313" key="2">
    <source>
        <dbReference type="Proteomes" id="UP000736856"/>
    </source>
</evidence>
<accession>A0A937DH41</accession>
<comment type="caution">
    <text evidence="1">The sequence shown here is derived from an EMBL/GenBank/DDBJ whole genome shotgun (WGS) entry which is preliminary data.</text>
</comment>
<dbReference type="NCBIfam" id="TIGR01460">
    <property type="entry name" value="HAD-SF-IIA"/>
    <property type="match status" value="1"/>
</dbReference>
<dbReference type="PANTHER" id="PTHR19288:SF90">
    <property type="entry name" value="OS08G0542600 PROTEIN"/>
    <property type="match status" value="1"/>
</dbReference>
<dbReference type="Gene3D" id="3.40.50.1000">
    <property type="entry name" value="HAD superfamily/HAD-like"/>
    <property type="match status" value="2"/>
</dbReference>
<dbReference type="NCBIfam" id="TIGR01459">
    <property type="entry name" value="HAD-SF-IIA-hyp4"/>
    <property type="match status" value="1"/>
</dbReference>
<dbReference type="Pfam" id="PF13344">
    <property type="entry name" value="Hydrolase_6"/>
    <property type="match status" value="1"/>
</dbReference>
<organism evidence="1 2">
    <name type="scientific">Candidatus Liberibacter ctenarytainae</name>
    <dbReference type="NCBI Taxonomy" id="2020335"/>
    <lineage>
        <taxon>Bacteria</taxon>
        <taxon>Pseudomonadati</taxon>
        <taxon>Pseudomonadota</taxon>
        <taxon>Alphaproteobacteria</taxon>
        <taxon>Hyphomicrobiales</taxon>
        <taxon>Rhizobiaceae</taxon>
        <taxon>Liberibacter</taxon>
    </lineage>
</organism>
<keyword evidence="1" id="KW-0378">Hydrolase</keyword>
<sequence length="285" mass="32336">MLKTVTEITSLGQISQLYDIILCDVWGVLHNGIKLFPDSIDALQKARLNGLKVILLTNSPRPSSSVISHIKALGSSQIFWDDMITSGDLTYHLITKESPKIFFIGPARDHVLLEGLNIKIVDEKDAETIVCTGLYNDETETPEEYYMLLQRFARRKVPFICANPDIVANRGDKIIPCAGALAKIYQQLHGNVKMIGKPHFPIYEMALKKISVLCHSSNKKRILAIGDGIETDIKGALKAELDTLYVSRGIHMHEYLTHDQIDVPMMHNFFRKKNLYPHWWIQQLI</sequence>
<dbReference type="AlphaFoldDB" id="A0A937DH41"/>
<evidence type="ECO:0000313" key="1">
    <source>
        <dbReference type="EMBL" id="MBL0849070.1"/>
    </source>
</evidence>
<name>A0A937DH41_9HYPH</name>
<dbReference type="EMBL" id="SEOL01000005">
    <property type="protein sequence ID" value="MBL0849070.1"/>
    <property type="molecule type" value="Genomic_DNA"/>
</dbReference>
<dbReference type="Pfam" id="PF13242">
    <property type="entry name" value="Hydrolase_like"/>
    <property type="match status" value="1"/>
</dbReference>
<dbReference type="SUPFAM" id="SSF56784">
    <property type="entry name" value="HAD-like"/>
    <property type="match status" value="1"/>
</dbReference>
<dbReference type="GO" id="GO:0005737">
    <property type="term" value="C:cytoplasm"/>
    <property type="evidence" value="ECO:0007669"/>
    <property type="project" value="TreeGrafter"/>
</dbReference>
<dbReference type="InterPro" id="IPR006357">
    <property type="entry name" value="HAD-SF_hydro_IIA"/>
</dbReference>
<dbReference type="InterPro" id="IPR006356">
    <property type="entry name" value="HAD-SF_hydro_IIA_hyp3"/>
</dbReference>
<reference evidence="1" key="1">
    <citation type="submission" date="2019-02" db="EMBL/GenBank/DDBJ databases">
        <title>A novel Candidatus Liberibacter species associated with the New Zealand native fuchsia psyllid, Ctenarytaina fuchsiae.</title>
        <authorList>
            <person name="Thompson S.M."/>
            <person name="Jorgensen N."/>
            <person name="David C."/>
            <person name="Bulman S.R."/>
            <person name="Smith G.R."/>
        </authorList>
    </citation>
    <scope>NUCLEOTIDE SEQUENCE</scope>
    <source>
        <strain evidence="1">Oxford</strain>
    </source>
</reference>
<dbReference type="Proteomes" id="UP000736856">
    <property type="component" value="Unassembled WGS sequence"/>
</dbReference>
<dbReference type="InterPro" id="IPR036412">
    <property type="entry name" value="HAD-like_sf"/>
</dbReference>
<gene>
    <name evidence="1" type="ORF">EU981_03185</name>
</gene>
<dbReference type="CDD" id="cd07525">
    <property type="entry name" value="HAD_like"/>
    <property type="match status" value="1"/>
</dbReference>
<dbReference type="InterPro" id="IPR023214">
    <property type="entry name" value="HAD_sf"/>
</dbReference>
<protein>
    <submittedName>
        <fullName evidence="1">TIGR01459 family HAD-type hydrolase</fullName>
    </submittedName>
</protein>
<proteinExistence type="predicted"/>
<dbReference type="PANTHER" id="PTHR19288">
    <property type="entry name" value="4-NITROPHENYLPHOSPHATASE-RELATED"/>
    <property type="match status" value="1"/>
</dbReference>
<dbReference type="GO" id="GO:0016791">
    <property type="term" value="F:phosphatase activity"/>
    <property type="evidence" value="ECO:0007669"/>
    <property type="project" value="TreeGrafter"/>
</dbReference>